<feature type="region of interest" description="Disordered" evidence="1">
    <location>
        <begin position="14"/>
        <end position="38"/>
    </location>
</feature>
<evidence type="ECO:0000256" key="1">
    <source>
        <dbReference type="SAM" id="MobiDB-lite"/>
    </source>
</evidence>
<evidence type="ECO:0000313" key="2">
    <source>
        <dbReference type="EMBL" id="PWA37413.1"/>
    </source>
</evidence>
<dbReference type="EMBL" id="PKPP01016806">
    <property type="protein sequence ID" value="PWA37413.1"/>
    <property type="molecule type" value="Genomic_DNA"/>
</dbReference>
<dbReference type="OrthoDB" id="1710788at2759"/>
<feature type="compositionally biased region" description="Basic and acidic residues" evidence="1">
    <location>
        <begin position="14"/>
        <end position="26"/>
    </location>
</feature>
<keyword evidence="3" id="KW-1185">Reference proteome</keyword>
<keyword evidence="2" id="KW-0808">Transferase</keyword>
<dbReference type="GO" id="GO:0016301">
    <property type="term" value="F:kinase activity"/>
    <property type="evidence" value="ECO:0007669"/>
    <property type="project" value="UniProtKB-KW"/>
</dbReference>
<comment type="caution">
    <text evidence="2">The sequence shown here is derived from an EMBL/GenBank/DDBJ whole genome shotgun (WGS) entry which is preliminary data.</text>
</comment>
<keyword evidence="2" id="KW-0418">Kinase</keyword>
<dbReference type="STRING" id="35608.A0A2U1KL73"/>
<sequence>MNEVLDALMDIQAEGKTDTHENHITDLETVNTPPPSERNDTVVLLKEFLPSPVSVTSEWESEKSASTTALY</sequence>
<evidence type="ECO:0000313" key="3">
    <source>
        <dbReference type="Proteomes" id="UP000245207"/>
    </source>
</evidence>
<dbReference type="AlphaFoldDB" id="A0A2U1KL73"/>
<dbReference type="Proteomes" id="UP000245207">
    <property type="component" value="Unassembled WGS sequence"/>
</dbReference>
<reference evidence="2 3" key="1">
    <citation type="journal article" date="2018" name="Mol. Plant">
        <title>The genome of Artemisia annua provides insight into the evolution of Asteraceae family and artemisinin biosynthesis.</title>
        <authorList>
            <person name="Shen Q."/>
            <person name="Zhang L."/>
            <person name="Liao Z."/>
            <person name="Wang S."/>
            <person name="Yan T."/>
            <person name="Shi P."/>
            <person name="Liu M."/>
            <person name="Fu X."/>
            <person name="Pan Q."/>
            <person name="Wang Y."/>
            <person name="Lv Z."/>
            <person name="Lu X."/>
            <person name="Zhang F."/>
            <person name="Jiang W."/>
            <person name="Ma Y."/>
            <person name="Chen M."/>
            <person name="Hao X."/>
            <person name="Li L."/>
            <person name="Tang Y."/>
            <person name="Lv G."/>
            <person name="Zhou Y."/>
            <person name="Sun X."/>
            <person name="Brodelius P.E."/>
            <person name="Rose J.K.C."/>
            <person name="Tang K."/>
        </authorList>
    </citation>
    <scope>NUCLEOTIDE SEQUENCE [LARGE SCALE GENOMIC DNA]</scope>
    <source>
        <strain evidence="3">cv. Huhao1</strain>
        <tissue evidence="2">Leaf</tissue>
    </source>
</reference>
<name>A0A2U1KL73_ARTAN</name>
<accession>A0A2U1KL73</accession>
<organism evidence="2 3">
    <name type="scientific">Artemisia annua</name>
    <name type="common">Sweet wormwood</name>
    <dbReference type="NCBI Taxonomy" id="35608"/>
    <lineage>
        <taxon>Eukaryota</taxon>
        <taxon>Viridiplantae</taxon>
        <taxon>Streptophyta</taxon>
        <taxon>Embryophyta</taxon>
        <taxon>Tracheophyta</taxon>
        <taxon>Spermatophyta</taxon>
        <taxon>Magnoliopsida</taxon>
        <taxon>eudicotyledons</taxon>
        <taxon>Gunneridae</taxon>
        <taxon>Pentapetalae</taxon>
        <taxon>asterids</taxon>
        <taxon>campanulids</taxon>
        <taxon>Asterales</taxon>
        <taxon>Asteraceae</taxon>
        <taxon>Asteroideae</taxon>
        <taxon>Anthemideae</taxon>
        <taxon>Artemisiinae</taxon>
        <taxon>Artemisia</taxon>
    </lineage>
</organism>
<protein>
    <submittedName>
        <fullName evidence="2">Serine/threonine/dual specificity protein kinase, catalytic domain-containing protein</fullName>
    </submittedName>
</protein>
<gene>
    <name evidence="2" type="ORF">CTI12_AA568200</name>
</gene>
<proteinExistence type="predicted"/>